<evidence type="ECO:0000256" key="8">
    <source>
        <dbReference type="ARBA" id="ARBA00023012"/>
    </source>
</evidence>
<comment type="caution">
    <text evidence="13">The sequence shown here is derived from an EMBL/GenBank/DDBJ whole genome shotgun (WGS) entry which is preliminary data.</text>
</comment>
<dbReference type="GO" id="GO:0046983">
    <property type="term" value="F:protein dimerization activity"/>
    <property type="evidence" value="ECO:0007669"/>
    <property type="project" value="InterPro"/>
</dbReference>
<keyword evidence="3" id="KW-0597">Phosphoprotein</keyword>
<organism evidence="13 14">
    <name type="scientific">Labedella endophytica</name>
    <dbReference type="NCBI Taxonomy" id="1523160"/>
    <lineage>
        <taxon>Bacteria</taxon>
        <taxon>Bacillati</taxon>
        <taxon>Actinomycetota</taxon>
        <taxon>Actinomycetes</taxon>
        <taxon>Micrococcales</taxon>
        <taxon>Microbacteriaceae</taxon>
        <taxon>Labedella</taxon>
    </lineage>
</organism>
<evidence type="ECO:0000259" key="12">
    <source>
        <dbReference type="Pfam" id="PF13796"/>
    </source>
</evidence>
<feature type="compositionally biased region" description="Polar residues" evidence="9">
    <location>
        <begin position="1"/>
        <end position="10"/>
    </location>
</feature>
<dbReference type="GO" id="GO:0005524">
    <property type="term" value="F:ATP binding"/>
    <property type="evidence" value="ECO:0007669"/>
    <property type="project" value="UniProtKB-KW"/>
</dbReference>
<feature type="transmembrane region" description="Helical" evidence="10">
    <location>
        <begin position="153"/>
        <end position="174"/>
    </location>
</feature>
<keyword evidence="8" id="KW-0902">Two-component regulatory system</keyword>
<evidence type="ECO:0000256" key="9">
    <source>
        <dbReference type="SAM" id="MobiDB-lite"/>
    </source>
</evidence>
<dbReference type="Pfam" id="PF13796">
    <property type="entry name" value="Sensor"/>
    <property type="match status" value="1"/>
</dbReference>
<feature type="transmembrane region" description="Helical" evidence="10">
    <location>
        <begin position="202"/>
        <end position="229"/>
    </location>
</feature>
<dbReference type="Proteomes" id="UP000274909">
    <property type="component" value="Unassembled WGS sequence"/>
</dbReference>
<reference evidence="13 14" key="1">
    <citation type="submission" date="2018-12" db="EMBL/GenBank/DDBJ databases">
        <authorList>
            <person name="Li F."/>
        </authorList>
    </citation>
    <scope>NUCLEOTIDE SEQUENCE [LARGE SCALE GENOMIC DNA]</scope>
    <source>
        <strain evidence="13 14">EGI 6500705</strain>
    </source>
</reference>
<feature type="domain" description="Signal transduction histidine kinase subgroup 3 dimerisation and phosphoacceptor" evidence="11">
    <location>
        <begin position="265"/>
        <end position="328"/>
    </location>
</feature>
<evidence type="ECO:0000259" key="11">
    <source>
        <dbReference type="Pfam" id="PF07730"/>
    </source>
</evidence>
<evidence type="ECO:0000256" key="3">
    <source>
        <dbReference type="ARBA" id="ARBA00022553"/>
    </source>
</evidence>
<feature type="domain" description="Putative sensor" evidence="12">
    <location>
        <begin position="49"/>
        <end position="234"/>
    </location>
</feature>
<dbReference type="OrthoDB" id="5242012at2"/>
<dbReference type="Gene3D" id="3.30.565.10">
    <property type="entry name" value="Histidine kinase-like ATPase, C-terminal domain"/>
    <property type="match status" value="1"/>
</dbReference>
<evidence type="ECO:0000256" key="4">
    <source>
        <dbReference type="ARBA" id="ARBA00022679"/>
    </source>
</evidence>
<accession>A0A3S0XBR2</accession>
<feature type="transmembrane region" description="Helical" evidence="10">
    <location>
        <begin position="76"/>
        <end position="100"/>
    </location>
</feature>
<dbReference type="Gene3D" id="1.20.5.1930">
    <property type="match status" value="1"/>
</dbReference>
<dbReference type="AlphaFoldDB" id="A0A3S0XBR2"/>
<dbReference type="EMBL" id="RZGZ01000002">
    <property type="protein sequence ID" value="RUR01693.1"/>
    <property type="molecule type" value="Genomic_DNA"/>
</dbReference>
<keyword evidence="10" id="KW-0472">Membrane</keyword>
<comment type="catalytic activity">
    <reaction evidence="1">
        <text>ATP + protein L-histidine = ADP + protein N-phospho-L-histidine.</text>
        <dbReference type="EC" id="2.7.13.3"/>
    </reaction>
</comment>
<keyword evidence="5" id="KW-0547">Nucleotide-binding</keyword>
<keyword evidence="10" id="KW-1133">Transmembrane helix</keyword>
<keyword evidence="6 13" id="KW-0418">Kinase</keyword>
<feature type="transmembrane region" description="Helical" evidence="10">
    <location>
        <begin position="47"/>
        <end position="70"/>
    </location>
</feature>
<evidence type="ECO:0000256" key="10">
    <source>
        <dbReference type="SAM" id="Phobius"/>
    </source>
</evidence>
<dbReference type="InterPro" id="IPR036890">
    <property type="entry name" value="HATPase_C_sf"/>
</dbReference>
<dbReference type="InterPro" id="IPR025828">
    <property type="entry name" value="Put_sensor_dom"/>
</dbReference>
<evidence type="ECO:0000256" key="6">
    <source>
        <dbReference type="ARBA" id="ARBA00022777"/>
    </source>
</evidence>
<keyword evidence="7" id="KW-0067">ATP-binding</keyword>
<keyword evidence="10" id="KW-0812">Transmembrane</keyword>
<gene>
    <name evidence="13" type="ORF">ELQ94_09490</name>
</gene>
<sequence length="465" mass="49998">MTTDTATDTAVHSEDTDSPETVAVPPPARFNPLAAYGRLWRNVPLELVFLLPTLPIVIFGFVAAVTLFSFGVGTVIIYIGIFVLFAMLYVARALGAFELLRLRAAGMPRIEAPRWPVRSNEGFWKNLVRPFTDPHSWLHLVHMGIVNPVIGTITWAVSFAWVVGGVAGVFSWVVPGDSGNWVWIAQTFPQFSSEDARVVDDLFQVGIGVALVATLPFVTRGLTLAHYGIARLMLARFRSEDLEERVAEVQATRTAAAAAEGTALRRLERDIHDGPQQRLVRLQMDIAAAERQLDTDPEKARALLAEAAGHSRDALDELRALSRGFAPPILLDRGLIAALESLAARGAVPTDVRAFVPAEIAVPDEVERAAYFVASEATANVAKHAGARRASITLEVVPGNEGSRWLRLVVGDDGRGGAQAVPDHGLAGLDERVRGVGGRLDVWSPAGGPTTVTATLPLPALPAHT</sequence>
<dbReference type="GO" id="GO:0000155">
    <property type="term" value="F:phosphorelay sensor kinase activity"/>
    <property type="evidence" value="ECO:0007669"/>
    <property type="project" value="InterPro"/>
</dbReference>
<dbReference type="GO" id="GO:0016020">
    <property type="term" value="C:membrane"/>
    <property type="evidence" value="ECO:0007669"/>
    <property type="project" value="InterPro"/>
</dbReference>
<evidence type="ECO:0000313" key="13">
    <source>
        <dbReference type="EMBL" id="RUR01693.1"/>
    </source>
</evidence>
<protein>
    <recommendedName>
        <fullName evidence="2">histidine kinase</fullName>
        <ecNumber evidence="2">2.7.13.3</ecNumber>
    </recommendedName>
</protein>
<dbReference type="EC" id="2.7.13.3" evidence="2"/>
<evidence type="ECO:0000313" key="14">
    <source>
        <dbReference type="Proteomes" id="UP000274909"/>
    </source>
</evidence>
<dbReference type="CDD" id="cd16917">
    <property type="entry name" value="HATPase_UhpB-NarQ-NarX-like"/>
    <property type="match status" value="1"/>
</dbReference>
<dbReference type="PANTHER" id="PTHR24421">
    <property type="entry name" value="NITRATE/NITRITE SENSOR PROTEIN NARX-RELATED"/>
    <property type="match status" value="1"/>
</dbReference>
<evidence type="ECO:0000256" key="5">
    <source>
        <dbReference type="ARBA" id="ARBA00022741"/>
    </source>
</evidence>
<dbReference type="PANTHER" id="PTHR24421:SF10">
    <property type="entry name" value="NITRATE_NITRITE SENSOR PROTEIN NARQ"/>
    <property type="match status" value="1"/>
</dbReference>
<dbReference type="InterPro" id="IPR050482">
    <property type="entry name" value="Sensor_HK_TwoCompSys"/>
</dbReference>
<keyword evidence="14" id="KW-1185">Reference proteome</keyword>
<dbReference type="SUPFAM" id="SSF55874">
    <property type="entry name" value="ATPase domain of HSP90 chaperone/DNA topoisomerase II/histidine kinase"/>
    <property type="match status" value="1"/>
</dbReference>
<dbReference type="Pfam" id="PF07730">
    <property type="entry name" value="HisKA_3"/>
    <property type="match status" value="1"/>
</dbReference>
<name>A0A3S0XBR2_9MICO</name>
<dbReference type="RefSeq" id="WP_127049482.1">
    <property type="nucleotide sequence ID" value="NZ_RZGZ01000002.1"/>
</dbReference>
<dbReference type="InterPro" id="IPR011712">
    <property type="entry name" value="Sig_transdc_His_kin_sub3_dim/P"/>
</dbReference>
<keyword evidence="4" id="KW-0808">Transferase</keyword>
<evidence type="ECO:0000256" key="7">
    <source>
        <dbReference type="ARBA" id="ARBA00022840"/>
    </source>
</evidence>
<feature type="region of interest" description="Disordered" evidence="9">
    <location>
        <begin position="1"/>
        <end position="25"/>
    </location>
</feature>
<evidence type="ECO:0000256" key="2">
    <source>
        <dbReference type="ARBA" id="ARBA00012438"/>
    </source>
</evidence>
<evidence type="ECO:0000256" key="1">
    <source>
        <dbReference type="ARBA" id="ARBA00000085"/>
    </source>
</evidence>
<proteinExistence type="predicted"/>